<reference evidence="2" key="1">
    <citation type="submission" date="2014-11" db="EMBL/GenBank/DDBJ databases">
        <authorList>
            <person name="Otto D Thomas"/>
            <person name="Naeem Raeece"/>
        </authorList>
    </citation>
    <scope>NUCLEOTIDE SEQUENCE</scope>
</reference>
<organism evidence="2">
    <name type="scientific">Chromera velia CCMP2878</name>
    <dbReference type="NCBI Taxonomy" id="1169474"/>
    <lineage>
        <taxon>Eukaryota</taxon>
        <taxon>Sar</taxon>
        <taxon>Alveolata</taxon>
        <taxon>Colpodellida</taxon>
        <taxon>Chromeraceae</taxon>
        <taxon>Chromera</taxon>
    </lineage>
</organism>
<proteinExistence type="predicted"/>
<evidence type="ECO:0000313" key="2">
    <source>
        <dbReference type="EMBL" id="CEM15053.1"/>
    </source>
</evidence>
<accession>A0A0G4FLZ5</accession>
<protein>
    <submittedName>
        <fullName evidence="2">Uncharacterized protein</fullName>
    </submittedName>
</protein>
<feature type="region of interest" description="Disordered" evidence="1">
    <location>
        <begin position="1"/>
        <end position="24"/>
    </location>
</feature>
<feature type="compositionally biased region" description="Polar residues" evidence="1">
    <location>
        <begin position="52"/>
        <end position="66"/>
    </location>
</feature>
<dbReference type="VEuPathDB" id="CryptoDB:Cvel_17707"/>
<feature type="compositionally biased region" description="Polar residues" evidence="1">
    <location>
        <begin position="77"/>
        <end position="86"/>
    </location>
</feature>
<gene>
    <name evidence="2" type="ORF">Cvel_17707</name>
</gene>
<dbReference type="AlphaFoldDB" id="A0A0G4FLZ5"/>
<feature type="region of interest" description="Disordered" evidence="1">
    <location>
        <begin position="173"/>
        <end position="269"/>
    </location>
</feature>
<dbReference type="EMBL" id="CDMZ01000473">
    <property type="protein sequence ID" value="CEM15053.1"/>
    <property type="molecule type" value="Genomic_DNA"/>
</dbReference>
<feature type="region of interest" description="Disordered" evidence="1">
    <location>
        <begin position="52"/>
        <end position="94"/>
    </location>
</feature>
<evidence type="ECO:0000256" key="1">
    <source>
        <dbReference type="SAM" id="MobiDB-lite"/>
    </source>
</evidence>
<name>A0A0G4FLZ5_9ALVE</name>
<sequence length="560" mass="62980">MGGPRGCGEGGERGEGGGETLNSPCSTNTANLRPGLGYCCICAQYNSNNMQGASSFPQSEHNQSGQGVAATGAVPRPSTQSSSHNGTDYHYVRPGLLGHHHHRLYSPQVGNSSSFPPGSSGGVFLCAHMNAFAGTGAAAGLLRACTHDTGPIPLPRQHRHAPVSERGGDSVLRIAPQQSSSRVAPSTPEGAWKSKKRDGQANAEVPLPADVLEEEEGRAQISDDGPGITNLPYSSSPPLQQFAPLTAERGQGQITKKKNKQSSPASASPSQCVFRSAHVRAQILDFALRARQYDPLLLRLCGEGVVPPYFCTPEFECVRLGEEDRESWKLEIDFLSYGGNSCERDYVKWGCDLGEEGLVGVRRRGDTERWARPLLDTKSEDPRMKYRVWNARDRLRSNIEKIQQGEFRWYHLSMRVVSHQAEKVRRSRHWPWMDEELEVYMKEPEKSRLWWETHEFEKGEALRLNLRGCFAPRRFRLRFPPDRPPPVMPPKVPDPPLFSSESFIDFLDQFLPGVVEEYWPDFRQTRRRRRGEPEKLFWEEDWDVELLGKWPLPKWPGKRS</sequence>